<keyword evidence="5" id="KW-0964">Secreted</keyword>
<keyword evidence="14" id="KW-0732">Signal</keyword>
<dbReference type="EMBL" id="KY031025">
    <property type="protein sequence ID" value="ATU82776.1"/>
    <property type="molecule type" value="mRNA"/>
</dbReference>
<protein>
    <recommendedName>
        <fullName evidence="4">Phospholipase A2</fullName>
        <ecNumber evidence="3">3.1.1.4</ecNumber>
    </recommendedName>
    <alternativeName>
        <fullName evidence="12">Phosphatidylcholine 2-acylhydrolase</fullName>
    </alternativeName>
</protein>
<evidence type="ECO:0000259" key="15">
    <source>
        <dbReference type="Pfam" id="PF05826"/>
    </source>
</evidence>
<evidence type="ECO:0000256" key="1">
    <source>
        <dbReference type="ARBA" id="ARBA00001913"/>
    </source>
</evidence>
<dbReference type="SUPFAM" id="SSF48619">
    <property type="entry name" value="Phospholipase A2, PLA2"/>
    <property type="match status" value="1"/>
</dbReference>
<evidence type="ECO:0000256" key="3">
    <source>
        <dbReference type="ARBA" id="ARBA00013278"/>
    </source>
</evidence>
<organism evidence="16">
    <name type="scientific">Pristhesancus plagipennis</name>
    <name type="common">Common assassin bug</name>
    <dbReference type="NCBI Taxonomy" id="1955184"/>
    <lineage>
        <taxon>Eukaryota</taxon>
        <taxon>Metazoa</taxon>
        <taxon>Ecdysozoa</taxon>
        <taxon>Arthropoda</taxon>
        <taxon>Hexapoda</taxon>
        <taxon>Insecta</taxon>
        <taxon>Pterygota</taxon>
        <taxon>Neoptera</taxon>
        <taxon>Paraneoptera</taxon>
        <taxon>Hemiptera</taxon>
        <taxon>Heteroptera</taxon>
        <taxon>Panheteroptera</taxon>
        <taxon>Cimicomorpha</taxon>
        <taxon>Reduviidae</taxon>
        <taxon>Harpactorinae</taxon>
        <taxon>Harpactorini</taxon>
        <taxon>Pristhesancus</taxon>
    </lineage>
</organism>
<evidence type="ECO:0000256" key="11">
    <source>
        <dbReference type="ARBA" id="ARBA00023157"/>
    </source>
</evidence>
<comment type="cofactor">
    <cofactor evidence="1">
        <name>Ca(2+)</name>
        <dbReference type="ChEBI" id="CHEBI:29108"/>
    </cofactor>
</comment>
<feature type="signal peptide" evidence="14">
    <location>
        <begin position="1"/>
        <end position="19"/>
    </location>
</feature>
<dbReference type="GO" id="GO:0050482">
    <property type="term" value="P:arachidonate secretion"/>
    <property type="evidence" value="ECO:0007669"/>
    <property type="project" value="InterPro"/>
</dbReference>
<keyword evidence="10" id="KW-0443">Lipid metabolism</keyword>
<evidence type="ECO:0000256" key="9">
    <source>
        <dbReference type="ARBA" id="ARBA00022963"/>
    </source>
</evidence>
<evidence type="ECO:0000256" key="6">
    <source>
        <dbReference type="ARBA" id="ARBA00022723"/>
    </source>
</evidence>
<keyword evidence="11" id="KW-1015">Disulfide bond</keyword>
<sequence length="345" mass="39736">MKTAFILIILFCLPLNIFARTRVLSVTLPDGELFTYFQRGSLSAKQTSIKDLPEDVLMIRQVTDGKELIQAIYSEGTLVDCDLRSRQSEAEQLEIEINHIMSTMNNSNNNNNDKDNTSNRYSIEWSSGTSNITRQSSVMNSSWQVPREELTWFNISKLKRECLSSQERTISSLVKSRSRRSLLTIKPSRHGRKNKGKKRRRHDRLAKGKKQGLKQKLIPPGTNWCGPSNRALKFGDLGGFWKADKCCRKHDTCGMYILPFSNKYSKVNTSPFTLSHCSCDHRFRNCLKMANTGASNLVGKLFFNYVQTKCFVLKPEKICTKRSWWGKCQKHEYKKLAHIRNNLSY</sequence>
<evidence type="ECO:0000256" key="4">
    <source>
        <dbReference type="ARBA" id="ARBA00021721"/>
    </source>
</evidence>
<dbReference type="FunFam" id="1.20.90.10:FF:000002">
    <property type="entry name" value="Phospholipase A2 group III"/>
    <property type="match status" value="1"/>
</dbReference>
<proteinExistence type="evidence at transcript level"/>
<feature type="chain" id="PRO_5014622787" description="Phospholipase A2" evidence="14">
    <location>
        <begin position="20"/>
        <end position="345"/>
    </location>
</feature>
<evidence type="ECO:0000256" key="5">
    <source>
        <dbReference type="ARBA" id="ARBA00022525"/>
    </source>
</evidence>
<feature type="domain" description="Phospholipase A2-like central" evidence="15">
    <location>
        <begin position="219"/>
        <end position="313"/>
    </location>
</feature>
<evidence type="ECO:0000313" key="16">
    <source>
        <dbReference type="EMBL" id="ATU82776.1"/>
    </source>
</evidence>
<evidence type="ECO:0000256" key="2">
    <source>
        <dbReference type="ARBA" id="ARBA00004613"/>
    </source>
</evidence>
<dbReference type="InterPro" id="IPR036444">
    <property type="entry name" value="PLipase_A2_dom_sf"/>
</dbReference>
<feature type="compositionally biased region" description="Basic residues" evidence="13">
    <location>
        <begin position="187"/>
        <end position="212"/>
    </location>
</feature>
<feature type="region of interest" description="Disordered" evidence="13">
    <location>
        <begin position="184"/>
        <end position="212"/>
    </location>
</feature>
<evidence type="ECO:0000256" key="8">
    <source>
        <dbReference type="ARBA" id="ARBA00022837"/>
    </source>
</evidence>
<dbReference type="GO" id="GO:0046872">
    <property type="term" value="F:metal ion binding"/>
    <property type="evidence" value="ECO:0007669"/>
    <property type="project" value="UniProtKB-KW"/>
</dbReference>
<dbReference type="EC" id="3.1.1.4" evidence="3"/>
<dbReference type="GO" id="GO:0004623">
    <property type="term" value="F:phospholipase A2 activity"/>
    <property type="evidence" value="ECO:0007669"/>
    <property type="project" value="UniProtKB-EC"/>
</dbReference>
<dbReference type="GO" id="GO:0016042">
    <property type="term" value="P:lipid catabolic process"/>
    <property type="evidence" value="ECO:0007669"/>
    <property type="project" value="UniProtKB-KW"/>
</dbReference>
<comment type="subcellular location">
    <subcellularLocation>
        <location evidence="2">Secreted</location>
    </subcellularLocation>
</comment>
<dbReference type="AlphaFoldDB" id="A0A2K8JLT8"/>
<reference evidence="16" key="1">
    <citation type="submission" date="2016-10" db="EMBL/GenBank/DDBJ databases">
        <title>The assassin bug Pristhesancus plagipennis produces two different types of venom.</title>
        <authorList>
            <person name="Walker A.A."/>
            <person name="Herzig V."/>
            <person name="Jin J."/>
            <person name="Fry B.G."/>
            <person name="King G.F."/>
        </authorList>
    </citation>
    <scope>NUCLEOTIDE SEQUENCE</scope>
    <source>
        <tissue evidence="16">Venom/labial glands</tissue>
    </source>
</reference>
<keyword evidence="7" id="KW-0378">Hydrolase</keyword>
<evidence type="ECO:0000256" key="12">
    <source>
        <dbReference type="ARBA" id="ARBA00029903"/>
    </source>
</evidence>
<dbReference type="Gene3D" id="1.20.90.10">
    <property type="entry name" value="Phospholipase A2 domain"/>
    <property type="match status" value="1"/>
</dbReference>
<dbReference type="PANTHER" id="PTHR12253">
    <property type="entry name" value="RH14732P"/>
    <property type="match status" value="1"/>
</dbReference>
<evidence type="ECO:0000256" key="14">
    <source>
        <dbReference type="SAM" id="SignalP"/>
    </source>
</evidence>
<keyword evidence="9" id="KW-0442">Lipid degradation</keyword>
<dbReference type="GO" id="GO:0006644">
    <property type="term" value="P:phospholipid metabolic process"/>
    <property type="evidence" value="ECO:0007669"/>
    <property type="project" value="InterPro"/>
</dbReference>
<evidence type="ECO:0000256" key="10">
    <source>
        <dbReference type="ARBA" id="ARBA00023098"/>
    </source>
</evidence>
<dbReference type="Pfam" id="PF05826">
    <property type="entry name" value="Phospholip_A2_2"/>
    <property type="match status" value="1"/>
</dbReference>
<keyword evidence="8" id="KW-0106">Calcium</keyword>
<dbReference type="InterPro" id="IPR016090">
    <property type="entry name" value="PLA2-like_dom"/>
</dbReference>
<evidence type="ECO:0000256" key="13">
    <source>
        <dbReference type="SAM" id="MobiDB-lite"/>
    </source>
</evidence>
<accession>A0A2K8JLT8</accession>
<keyword evidence="6" id="KW-0479">Metal-binding</keyword>
<evidence type="ECO:0000256" key="7">
    <source>
        <dbReference type="ARBA" id="ARBA00022801"/>
    </source>
</evidence>
<name>A0A2K8JLT8_PRIPG</name>
<dbReference type="GO" id="GO:0005576">
    <property type="term" value="C:extracellular region"/>
    <property type="evidence" value="ECO:0007669"/>
    <property type="project" value="UniProtKB-SubCell"/>
</dbReference>
<dbReference type="CDD" id="cd04704">
    <property type="entry name" value="PLA2_bee_venom_like"/>
    <property type="match status" value="1"/>
</dbReference>